<dbReference type="Pfam" id="PF03641">
    <property type="entry name" value="Lysine_decarbox"/>
    <property type="match status" value="1"/>
</dbReference>
<dbReference type="AlphaFoldDB" id="A0A410P7G7"/>
<accession>A0A410P7G7</accession>
<dbReference type="SUPFAM" id="SSF102405">
    <property type="entry name" value="MCP/YpsA-like"/>
    <property type="match status" value="1"/>
</dbReference>
<dbReference type="NCBIfam" id="TIGR00730">
    <property type="entry name" value="Rossman fold protein, TIGR00730 family"/>
    <property type="match status" value="1"/>
</dbReference>
<dbReference type="EMBL" id="CP019384">
    <property type="protein sequence ID" value="QAT18063.1"/>
    <property type="molecule type" value="Genomic_DNA"/>
</dbReference>
<sequence>MRIDEFEEGDRARVQRIAKEFDRGFRALSKFRNAVSIFGSSRLTPKDEYYKLAEKTAYLLGRAGYEIISGGGPSIMEAANKGASRAGSASIGLNIYIPTEQKANPYINTLLEFHYFFVRKVMFVRYAKAFVIFPGGYGTMDELFESVNLIQTGRIPQFPVILVGGRYWRGLLHWIMSVMLRRGCIGESDLSLFSLVDKPEDVVHIINKFYHRL</sequence>
<keyword evidence="4" id="KW-1185">Reference proteome</keyword>
<dbReference type="InterPro" id="IPR005269">
    <property type="entry name" value="LOG"/>
</dbReference>
<proteinExistence type="inferred from homology"/>
<comment type="catalytic activity">
    <reaction evidence="1">
        <text>AMP + H2O = D-ribose 5-phosphate + adenine</text>
        <dbReference type="Rhea" id="RHEA:20129"/>
        <dbReference type="ChEBI" id="CHEBI:15377"/>
        <dbReference type="ChEBI" id="CHEBI:16708"/>
        <dbReference type="ChEBI" id="CHEBI:78346"/>
        <dbReference type="ChEBI" id="CHEBI:456215"/>
        <dbReference type="EC" id="3.2.2.4"/>
    </reaction>
</comment>
<dbReference type="GO" id="GO:0008714">
    <property type="term" value="F:AMP nucleosidase activity"/>
    <property type="evidence" value="ECO:0007669"/>
    <property type="project" value="UniProtKB-EC"/>
</dbReference>
<reference evidence="3 4" key="1">
    <citation type="submission" date="2017-01" db="EMBL/GenBank/DDBJ databases">
        <title>First insights into the biology of 'candidatus Vampirococcus archaeovorus'.</title>
        <authorList>
            <person name="Kizina J."/>
            <person name="Jordan S."/>
            <person name="Stueber K."/>
            <person name="Reinhardt R."/>
            <person name="Harder J."/>
        </authorList>
    </citation>
    <scope>NUCLEOTIDE SEQUENCE [LARGE SCALE GENOMIC DNA]</scope>
    <source>
        <strain evidence="3 4">LiM</strain>
    </source>
</reference>
<dbReference type="PANTHER" id="PTHR43393">
    <property type="entry name" value="CYTOKININ RIBOSIDE 5'-MONOPHOSPHATE PHOSPHORIBOHYDROLASE"/>
    <property type="match status" value="1"/>
</dbReference>
<keyword evidence="2" id="KW-0203">Cytokinin biosynthesis</keyword>
<name>A0A410P7G7_VELA1</name>
<gene>
    <name evidence="3" type="ORF">BU251_07250</name>
</gene>
<comment type="similarity">
    <text evidence="2">Belongs to the LOG family.</text>
</comment>
<dbReference type="Proteomes" id="UP000287243">
    <property type="component" value="Chromosome"/>
</dbReference>
<protein>
    <recommendedName>
        <fullName evidence="2">Cytokinin riboside 5'-monophosphate phosphoribohydrolase</fullName>
        <ecNumber evidence="2">3.2.2.n1</ecNumber>
    </recommendedName>
</protein>
<evidence type="ECO:0000313" key="3">
    <source>
        <dbReference type="EMBL" id="QAT18063.1"/>
    </source>
</evidence>
<dbReference type="GO" id="GO:0005829">
    <property type="term" value="C:cytosol"/>
    <property type="evidence" value="ECO:0007669"/>
    <property type="project" value="TreeGrafter"/>
</dbReference>
<keyword evidence="2" id="KW-0378">Hydrolase</keyword>
<dbReference type="GO" id="GO:0009691">
    <property type="term" value="P:cytokinin biosynthetic process"/>
    <property type="evidence" value="ECO:0007669"/>
    <property type="project" value="UniProtKB-UniRule"/>
</dbReference>
<dbReference type="KEGG" id="vai:BU251_07250"/>
<organism evidence="3 4">
    <name type="scientific">Velamenicoccus archaeovorus</name>
    <dbReference type="NCBI Taxonomy" id="1930593"/>
    <lineage>
        <taxon>Bacteria</taxon>
        <taxon>Pseudomonadati</taxon>
        <taxon>Candidatus Omnitrophota</taxon>
        <taxon>Candidatus Velamenicoccus</taxon>
    </lineage>
</organism>
<dbReference type="InterPro" id="IPR052341">
    <property type="entry name" value="LOG_family_nucleotidases"/>
</dbReference>
<dbReference type="Gene3D" id="3.40.50.450">
    <property type="match status" value="1"/>
</dbReference>
<dbReference type="PANTHER" id="PTHR43393:SF2">
    <property type="entry name" value="CYTOKININ RIBOSIDE 5'-MONOPHOSPHATE PHOSPHORIBOHYDROLASE"/>
    <property type="match status" value="1"/>
</dbReference>
<dbReference type="OrthoDB" id="9801098at2"/>
<evidence type="ECO:0000256" key="2">
    <source>
        <dbReference type="RuleBase" id="RU363015"/>
    </source>
</evidence>
<dbReference type="InterPro" id="IPR031100">
    <property type="entry name" value="LOG_fam"/>
</dbReference>
<evidence type="ECO:0000256" key="1">
    <source>
        <dbReference type="ARBA" id="ARBA00000274"/>
    </source>
</evidence>
<dbReference type="EC" id="3.2.2.n1" evidence="2"/>
<evidence type="ECO:0000313" key="4">
    <source>
        <dbReference type="Proteomes" id="UP000287243"/>
    </source>
</evidence>